<comment type="caution">
    <text evidence="2">The sequence shown here is derived from an EMBL/GenBank/DDBJ whole genome shotgun (WGS) entry which is preliminary data.</text>
</comment>
<accession>A0A090R4N5</accession>
<evidence type="ECO:0000256" key="1">
    <source>
        <dbReference type="SAM" id="MobiDB-lite"/>
    </source>
</evidence>
<feature type="compositionally biased region" description="Basic residues" evidence="1">
    <location>
        <begin position="1"/>
        <end position="15"/>
    </location>
</feature>
<dbReference type="EMBL" id="BBMN01000001">
    <property type="protein sequence ID" value="GAL02607.1"/>
    <property type="molecule type" value="Genomic_DNA"/>
</dbReference>
<feature type="region of interest" description="Disordered" evidence="1">
    <location>
        <begin position="1"/>
        <end position="20"/>
    </location>
</feature>
<evidence type="ECO:0000313" key="2">
    <source>
        <dbReference type="EMBL" id="GAL02607.1"/>
    </source>
</evidence>
<feature type="compositionally biased region" description="Polar residues" evidence="1">
    <location>
        <begin position="89"/>
        <end position="110"/>
    </location>
</feature>
<dbReference type="eggNOG" id="ENOG5033BXH">
    <property type="taxonomic scope" value="Bacteria"/>
</dbReference>
<name>A0A090R4N5_9GAMM</name>
<reference evidence="2 3" key="1">
    <citation type="journal article" date="2014" name="Genome Announc.">
        <title>Draft Genome Sequences of Two Vibrionaceae Species, Vibrio ponticus C121 and Photobacterium aphoticum C119, Isolated as Coral Reef Microbiota.</title>
        <authorList>
            <person name="Al-saari N."/>
            <person name="Meirelles P.M."/>
            <person name="Mino S."/>
            <person name="Suda W."/>
            <person name="Oshima K."/>
            <person name="Hattori M."/>
            <person name="Ohkuma M."/>
            <person name="Thompson F.L."/>
            <person name="Gomez-Gil B."/>
            <person name="Sawabe T."/>
            <person name="Sawabe T."/>
        </authorList>
    </citation>
    <scope>NUCLEOTIDE SEQUENCE [LARGE SCALE GENOMIC DNA]</scope>
    <source>
        <strain evidence="2 3">JCM 19237</strain>
    </source>
</reference>
<gene>
    <name evidence="2" type="ORF">JCM19237_5500</name>
</gene>
<proteinExistence type="predicted"/>
<dbReference type="AlphaFoldDB" id="A0A090R4N5"/>
<protein>
    <submittedName>
        <fullName evidence="2">Uncharacterized protein</fullName>
    </submittedName>
</protein>
<evidence type="ECO:0000313" key="3">
    <source>
        <dbReference type="Proteomes" id="UP000029227"/>
    </source>
</evidence>
<dbReference type="Proteomes" id="UP000029227">
    <property type="component" value="Unassembled WGS sequence"/>
</dbReference>
<organism evidence="2 3">
    <name type="scientific">Photobacterium aphoticum</name>
    <dbReference type="NCBI Taxonomy" id="754436"/>
    <lineage>
        <taxon>Bacteria</taxon>
        <taxon>Pseudomonadati</taxon>
        <taxon>Pseudomonadota</taxon>
        <taxon>Gammaproteobacteria</taxon>
        <taxon>Vibrionales</taxon>
        <taxon>Vibrionaceae</taxon>
        <taxon>Photobacterium</taxon>
    </lineage>
</organism>
<sequence length="150" mass="15882">MDAKKALKKLKKKMHTNNDSQRALAGLKPSVVRQRSVNDAFKGEIKQISQDTLRSVASELTTPFNPLLSWFNEGYAGPSMFSAGDSVARNATTGSASSSKPNNGFTVASAAPQSTSLAKLPLKSPPCKRCPAMSGGMCKCAMKKFGLKAA</sequence>
<feature type="region of interest" description="Disordered" evidence="1">
    <location>
        <begin position="86"/>
        <end position="110"/>
    </location>
</feature>